<dbReference type="Pfam" id="PF14322">
    <property type="entry name" value="SusD-like_3"/>
    <property type="match status" value="1"/>
</dbReference>
<dbReference type="AlphaFoldDB" id="A0A399CXA2"/>
<dbReference type="InterPro" id="IPR012944">
    <property type="entry name" value="SusD_RagB_dom"/>
</dbReference>
<dbReference type="Gene3D" id="1.25.40.390">
    <property type="match status" value="1"/>
</dbReference>
<name>A0A399CXA2_9BACT</name>
<dbReference type="PROSITE" id="PS51257">
    <property type="entry name" value="PROKAR_LIPOPROTEIN"/>
    <property type="match status" value="1"/>
</dbReference>
<evidence type="ECO:0000313" key="8">
    <source>
        <dbReference type="EMBL" id="RIH63102.1"/>
    </source>
</evidence>
<evidence type="ECO:0000259" key="6">
    <source>
        <dbReference type="Pfam" id="PF07980"/>
    </source>
</evidence>
<protein>
    <submittedName>
        <fullName evidence="8">RagB/SusD family nutrient uptake outer membrane protein</fullName>
    </submittedName>
</protein>
<dbReference type="RefSeq" id="WP_119351986.1">
    <property type="nucleotide sequence ID" value="NZ_QWET01000026.1"/>
</dbReference>
<evidence type="ECO:0000259" key="7">
    <source>
        <dbReference type="Pfam" id="PF14322"/>
    </source>
</evidence>
<reference evidence="8 9" key="1">
    <citation type="journal article" date="2015" name="Int. J. Syst. Evol. Microbiol.">
        <title>Mariniphaga sediminis sp. nov., isolated from coastal sediment.</title>
        <authorList>
            <person name="Wang F.Q."/>
            <person name="Shen Q.Y."/>
            <person name="Chen G.J."/>
            <person name="Du Z.J."/>
        </authorList>
    </citation>
    <scope>NUCLEOTIDE SEQUENCE [LARGE SCALE GENOMIC DNA]</scope>
    <source>
        <strain evidence="8 9">SY21</strain>
    </source>
</reference>
<comment type="caution">
    <text evidence="8">The sequence shown here is derived from an EMBL/GenBank/DDBJ whole genome shotgun (WGS) entry which is preliminary data.</text>
</comment>
<feature type="domain" description="RagB/SusD" evidence="6">
    <location>
        <begin position="299"/>
        <end position="567"/>
    </location>
</feature>
<dbReference type="InterPro" id="IPR033985">
    <property type="entry name" value="SusD-like_N"/>
</dbReference>
<keyword evidence="4" id="KW-0472">Membrane</keyword>
<evidence type="ECO:0000256" key="2">
    <source>
        <dbReference type="ARBA" id="ARBA00006275"/>
    </source>
</evidence>
<dbReference type="OrthoDB" id="1031584at2"/>
<comment type="subcellular location">
    <subcellularLocation>
        <location evidence="1">Cell outer membrane</location>
    </subcellularLocation>
</comment>
<keyword evidence="9" id="KW-1185">Reference proteome</keyword>
<gene>
    <name evidence="8" type="ORF">D1164_21585</name>
</gene>
<feature type="domain" description="SusD-like N-terminal" evidence="7">
    <location>
        <begin position="96"/>
        <end position="207"/>
    </location>
</feature>
<dbReference type="Proteomes" id="UP000266441">
    <property type="component" value="Unassembled WGS sequence"/>
</dbReference>
<evidence type="ECO:0000256" key="5">
    <source>
        <dbReference type="ARBA" id="ARBA00023237"/>
    </source>
</evidence>
<evidence type="ECO:0000313" key="9">
    <source>
        <dbReference type="Proteomes" id="UP000266441"/>
    </source>
</evidence>
<proteinExistence type="inferred from homology"/>
<keyword evidence="3" id="KW-0732">Signal</keyword>
<accession>A0A399CXA2</accession>
<dbReference type="Pfam" id="PF07980">
    <property type="entry name" value="SusD_RagB"/>
    <property type="match status" value="1"/>
</dbReference>
<dbReference type="SUPFAM" id="SSF48452">
    <property type="entry name" value="TPR-like"/>
    <property type="match status" value="1"/>
</dbReference>
<comment type="similarity">
    <text evidence="2">Belongs to the SusD family.</text>
</comment>
<dbReference type="InterPro" id="IPR011990">
    <property type="entry name" value="TPR-like_helical_dom_sf"/>
</dbReference>
<evidence type="ECO:0000256" key="1">
    <source>
        <dbReference type="ARBA" id="ARBA00004442"/>
    </source>
</evidence>
<evidence type="ECO:0000256" key="4">
    <source>
        <dbReference type="ARBA" id="ARBA00023136"/>
    </source>
</evidence>
<sequence length="569" mass="65783">MKTYIYIFIFFSFVFTACEDYLDKYPLDSISSNQYWTTAQDLELYVNQYYTRFPNDTRGDGSILDNNSDNLVETEFSSILAGTRVVPASGGGWSWSDIRNVNYFLTHYNTVESPWGSVRQYVGEAYFFRAYFYFNLLRNFGDIPWISEPLHNDSEELYMERTPRNIVMDSIVADLDKAILYMKNKGEVSASRLNSQIALLYKSRVCLFEGTWEKYHANTSFGVAGSDGTKYLTLAQDAAKQLIDGELYSIYGGDNPEIDYYQFFGQDDYSNNSEVMLWKKWDIDLGLFRWQPSIWGMGRGITKSLVDDYLCTDGLPISQSSLYQGDNSLNDIVVNRDPRLAQTIYLPTDPVNIIGSDITFFEKPDIDKSGSYLCVTGYQLKKYSNRWGDHLKESYYQCQIGSIIFRYAEALLNYIEAKAELGQVTQADIDLTINKLRDRVGMPHLNMDNIAFDSDWDFPSLSPLINEIRRERRVELACEGLRLMDMLRWRSHQVFVNKRPLGMKFSQADFPEMVIGTNVYLDENGYIDPYQKSLLSGYEFNEDRDYLYPIPSIEFTLNSNLSQNPGYDK</sequence>
<organism evidence="8 9">
    <name type="scientific">Mariniphaga sediminis</name>
    <dbReference type="NCBI Taxonomy" id="1628158"/>
    <lineage>
        <taxon>Bacteria</taxon>
        <taxon>Pseudomonadati</taxon>
        <taxon>Bacteroidota</taxon>
        <taxon>Bacteroidia</taxon>
        <taxon>Marinilabiliales</taxon>
        <taxon>Prolixibacteraceae</taxon>
        <taxon>Mariniphaga</taxon>
    </lineage>
</organism>
<dbReference type="GO" id="GO:0009279">
    <property type="term" value="C:cell outer membrane"/>
    <property type="evidence" value="ECO:0007669"/>
    <property type="project" value="UniProtKB-SubCell"/>
</dbReference>
<dbReference type="EMBL" id="QWET01000026">
    <property type="protein sequence ID" value="RIH63102.1"/>
    <property type="molecule type" value="Genomic_DNA"/>
</dbReference>
<keyword evidence="5" id="KW-0998">Cell outer membrane</keyword>
<evidence type="ECO:0000256" key="3">
    <source>
        <dbReference type="ARBA" id="ARBA00022729"/>
    </source>
</evidence>